<feature type="region of interest" description="Disordered" evidence="1">
    <location>
        <begin position="17"/>
        <end position="44"/>
    </location>
</feature>
<feature type="compositionally biased region" description="Basic and acidic residues" evidence="1">
    <location>
        <begin position="34"/>
        <end position="44"/>
    </location>
</feature>
<gene>
    <name evidence="2" type="ORF">PGTUg99_004228</name>
</gene>
<evidence type="ECO:0000313" key="3">
    <source>
        <dbReference type="Proteomes" id="UP000325313"/>
    </source>
</evidence>
<evidence type="ECO:0000313" key="2">
    <source>
        <dbReference type="EMBL" id="KAA1129441.1"/>
    </source>
</evidence>
<accession>A0A5B0RU54</accession>
<feature type="compositionally biased region" description="Basic and acidic residues" evidence="1">
    <location>
        <begin position="17"/>
        <end position="27"/>
    </location>
</feature>
<proteinExistence type="predicted"/>
<organism evidence="2 3">
    <name type="scientific">Puccinia graminis f. sp. tritici</name>
    <dbReference type="NCBI Taxonomy" id="56615"/>
    <lineage>
        <taxon>Eukaryota</taxon>
        <taxon>Fungi</taxon>
        <taxon>Dikarya</taxon>
        <taxon>Basidiomycota</taxon>
        <taxon>Pucciniomycotina</taxon>
        <taxon>Pucciniomycetes</taxon>
        <taxon>Pucciniales</taxon>
        <taxon>Pucciniaceae</taxon>
        <taxon>Puccinia</taxon>
    </lineage>
</organism>
<dbReference type="EMBL" id="VDEP01000136">
    <property type="protein sequence ID" value="KAA1129441.1"/>
    <property type="molecule type" value="Genomic_DNA"/>
</dbReference>
<protein>
    <submittedName>
        <fullName evidence="2">Uncharacterized protein</fullName>
    </submittedName>
</protein>
<reference evidence="2 3" key="1">
    <citation type="submission" date="2019-05" db="EMBL/GenBank/DDBJ databases">
        <title>Emergence of the Ug99 lineage of the wheat stem rust pathogen through somatic hybridization.</title>
        <authorList>
            <person name="Li F."/>
            <person name="Upadhyaya N.M."/>
            <person name="Sperschneider J."/>
            <person name="Matny O."/>
            <person name="Nguyen-Phuc H."/>
            <person name="Mago R."/>
            <person name="Raley C."/>
            <person name="Miller M.E."/>
            <person name="Silverstein K.A.T."/>
            <person name="Henningsen E."/>
            <person name="Hirsch C.D."/>
            <person name="Visser B."/>
            <person name="Pretorius Z.A."/>
            <person name="Steffenson B.J."/>
            <person name="Schwessinger B."/>
            <person name="Dodds P.N."/>
            <person name="Figueroa M."/>
        </authorList>
    </citation>
    <scope>NUCLEOTIDE SEQUENCE [LARGE SCALE GENOMIC DNA]</scope>
    <source>
        <strain evidence="2 3">Ug99</strain>
    </source>
</reference>
<dbReference type="AlphaFoldDB" id="A0A5B0RU54"/>
<sequence>MDLMAVSIKQYISLRAKPDTTVKEDTKGNPQESRGNEAPDSREADRAFDLILSDWMHLRRAGRSKNELNR</sequence>
<dbReference type="Proteomes" id="UP000325313">
    <property type="component" value="Unassembled WGS sequence"/>
</dbReference>
<evidence type="ECO:0000256" key="1">
    <source>
        <dbReference type="SAM" id="MobiDB-lite"/>
    </source>
</evidence>
<name>A0A5B0RU54_PUCGR</name>
<comment type="caution">
    <text evidence="2">The sequence shown here is derived from an EMBL/GenBank/DDBJ whole genome shotgun (WGS) entry which is preliminary data.</text>
</comment>